<evidence type="ECO:0000256" key="1">
    <source>
        <dbReference type="SAM" id="Phobius"/>
    </source>
</evidence>
<keyword evidence="1" id="KW-0812">Transmembrane</keyword>
<keyword evidence="1" id="KW-1133">Transmembrane helix</keyword>
<protein>
    <submittedName>
        <fullName evidence="3">Uncharacterized protein</fullName>
    </submittedName>
</protein>
<organism evidence="3 4">
    <name type="scientific">Leuconostoc pseudomesenteroides</name>
    <dbReference type="NCBI Taxonomy" id="33968"/>
    <lineage>
        <taxon>Bacteria</taxon>
        <taxon>Bacillati</taxon>
        <taxon>Bacillota</taxon>
        <taxon>Bacilli</taxon>
        <taxon>Lactobacillales</taxon>
        <taxon>Lactobacillaceae</taxon>
        <taxon>Leuconostoc</taxon>
    </lineage>
</organism>
<evidence type="ECO:0000313" key="5">
    <source>
        <dbReference type="Proteomes" id="UP001529201"/>
    </source>
</evidence>
<dbReference type="Proteomes" id="UP001529201">
    <property type="component" value="Unassembled WGS sequence"/>
</dbReference>
<reference evidence="2 5" key="2">
    <citation type="submission" date="2023-02" db="EMBL/GenBank/DDBJ databases">
        <title>Antimicrobial susceptibility testing and tentative epidemiological cut-off values for Lactobacillaceae family species intended for ingestion.</title>
        <authorList>
            <person name="Noehr-Meldgaard K."/>
            <person name="Struve C."/>
            <person name="Ingmer H."/>
            <person name="Koza A."/>
            <person name="Al-Nakeeb K."/>
            <person name="Agersoe Y."/>
        </authorList>
    </citation>
    <scope>NUCLEOTIDE SEQUENCE [LARGE SCALE GENOMIC DNA]</scope>
    <source>
        <strain evidence="2 5">DSM 20193</strain>
    </source>
</reference>
<sequence>MKYTKNFFSGRWGIYFAVTVVAIIATSYFHNLISLAEAAIYGCGGYLLANSDRELKQLKRQLKDNDVANKNVTHNL</sequence>
<dbReference type="Proteomes" id="UP000321296">
    <property type="component" value="Chromosome"/>
</dbReference>
<dbReference type="RefSeq" id="WP_010276022.1">
    <property type="nucleotide sequence ID" value="NZ_BMBO01000013.1"/>
</dbReference>
<dbReference type="AlphaFoldDB" id="A0A5B8SYU1"/>
<feature type="transmembrane region" description="Helical" evidence="1">
    <location>
        <begin position="12"/>
        <end position="30"/>
    </location>
</feature>
<keyword evidence="5" id="KW-1185">Reference proteome</keyword>
<evidence type="ECO:0000313" key="3">
    <source>
        <dbReference type="EMBL" id="QEA41317.1"/>
    </source>
</evidence>
<dbReference type="GeneID" id="64345657"/>
<dbReference type="EMBL" id="JARGDN010000015">
    <property type="protein sequence ID" value="MDG9734166.1"/>
    <property type="molecule type" value="Genomic_DNA"/>
</dbReference>
<name>A0A5B8SYU1_LEUPS</name>
<gene>
    <name evidence="3" type="ORF">FGL85_01665</name>
    <name evidence="2" type="ORF">P1N92_08620</name>
</gene>
<proteinExistence type="predicted"/>
<dbReference type="EMBL" id="CP042383">
    <property type="protein sequence ID" value="QEA41317.1"/>
    <property type="molecule type" value="Genomic_DNA"/>
</dbReference>
<accession>A0A5B8SYU1</accession>
<keyword evidence="1" id="KW-0472">Membrane</keyword>
<evidence type="ECO:0000313" key="4">
    <source>
        <dbReference type="Proteomes" id="UP000321296"/>
    </source>
</evidence>
<evidence type="ECO:0000313" key="2">
    <source>
        <dbReference type="EMBL" id="MDG9734166.1"/>
    </source>
</evidence>
<dbReference type="KEGG" id="lpse:FGL85_01665"/>
<reference evidence="3 4" key="1">
    <citation type="submission" date="2019-06" db="EMBL/GenBank/DDBJ databases">
        <title>Genome analyses of bacteria isolated from kimchi.</title>
        <authorList>
            <person name="Lee S."/>
            <person name="Ahn S."/>
            <person name="Roh S."/>
        </authorList>
    </citation>
    <scope>NUCLEOTIDE SEQUENCE [LARGE SCALE GENOMIC DNA]</scope>
    <source>
        <strain evidence="3 4">CBA3630</strain>
    </source>
</reference>